<organism evidence="6 7">
    <name type="scientific">Flaviflexus ciconiae</name>
    <dbReference type="NCBI Taxonomy" id="2496867"/>
    <lineage>
        <taxon>Bacteria</taxon>
        <taxon>Bacillati</taxon>
        <taxon>Actinomycetota</taxon>
        <taxon>Actinomycetes</taxon>
        <taxon>Actinomycetales</taxon>
        <taxon>Actinomycetaceae</taxon>
        <taxon>Flaviflexus</taxon>
    </lineage>
</organism>
<dbReference type="RefSeq" id="WP_126703071.1">
    <property type="nucleotide sequence ID" value="NZ_CP034593.1"/>
</dbReference>
<dbReference type="CDD" id="cd06170">
    <property type="entry name" value="LuxR_C_like"/>
    <property type="match status" value="1"/>
</dbReference>
<dbReference type="InterPro" id="IPR039420">
    <property type="entry name" value="WalR-like"/>
</dbReference>
<dbReference type="KEGG" id="flh:EJ997_01825"/>
<dbReference type="Pfam" id="PF00072">
    <property type="entry name" value="Response_reg"/>
    <property type="match status" value="1"/>
</dbReference>
<dbReference type="GO" id="GO:0000160">
    <property type="term" value="P:phosphorelay signal transduction system"/>
    <property type="evidence" value="ECO:0007669"/>
    <property type="project" value="InterPro"/>
</dbReference>
<evidence type="ECO:0000256" key="1">
    <source>
        <dbReference type="ARBA" id="ARBA00022553"/>
    </source>
</evidence>
<evidence type="ECO:0000259" key="5">
    <source>
        <dbReference type="PROSITE" id="PS50110"/>
    </source>
</evidence>
<feature type="modified residue" description="4-aspartylphosphate" evidence="3">
    <location>
        <position position="54"/>
    </location>
</feature>
<proteinExistence type="predicted"/>
<dbReference type="SMART" id="SM00421">
    <property type="entry name" value="HTH_LUXR"/>
    <property type="match status" value="1"/>
</dbReference>
<dbReference type="SUPFAM" id="SSF52172">
    <property type="entry name" value="CheY-like"/>
    <property type="match status" value="1"/>
</dbReference>
<reference evidence="6 7" key="1">
    <citation type="submission" date="2018-12" db="EMBL/GenBank/DDBJ databases">
        <title>Complete genome sequence of Flaviflexus sp. H23T48.</title>
        <authorList>
            <person name="Bae J.-W."/>
            <person name="Lee J.-Y."/>
        </authorList>
    </citation>
    <scope>NUCLEOTIDE SEQUENCE [LARGE SCALE GENOMIC DNA]</scope>
    <source>
        <strain evidence="6 7">H23T48</strain>
    </source>
</reference>
<dbReference type="InterPro" id="IPR036388">
    <property type="entry name" value="WH-like_DNA-bd_sf"/>
</dbReference>
<dbReference type="InterPro" id="IPR016032">
    <property type="entry name" value="Sig_transdc_resp-reg_C-effctor"/>
</dbReference>
<dbReference type="InterPro" id="IPR000792">
    <property type="entry name" value="Tscrpt_reg_LuxR_C"/>
</dbReference>
<sequence length="202" mass="21243">MIRIILVDDEHLIRSAIAGLLGLMDDIDVAGEFESGEEALKLAPALEPTLAIVDLQLGGMDGIDTAIALMDKVPGLKTMILTSHARPGYLKRALSSGISGFLPKTAMAQDLEKAVRDVARGSRVVDPGLAADTIAAGDSPLTPRETDVVELAAHGAPIADIARRAHLAEGTVRNYLSSAQLKLGAKNRHEAVDIARAKGWLG</sequence>
<dbReference type="InterPro" id="IPR001789">
    <property type="entry name" value="Sig_transdc_resp-reg_receiver"/>
</dbReference>
<dbReference type="PRINTS" id="PR00038">
    <property type="entry name" value="HTHLUXR"/>
</dbReference>
<dbReference type="Pfam" id="PF00196">
    <property type="entry name" value="GerE"/>
    <property type="match status" value="1"/>
</dbReference>
<keyword evidence="2" id="KW-0238">DNA-binding</keyword>
<keyword evidence="7" id="KW-1185">Reference proteome</keyword>
<evidence type="ECO:0000313" key="7">
    <source>
        <dbReference type="Proteomes" id="UP000280344"/>
    </source>
</evidence>
<evidence type="ECO:0000256" key="2">
    <source>
        <dbReference type="ARBA" id="ARBA00023125"/>
    </source>
</evidence>
<feature type="domain" description="Response regulatory" evidence="5">
    <location>
        <begin position="3"/>
        <end position="119"/>
    </location>
</feature>
<keyword evidence="1 3" id="KW-0597">Phosphoprotein</keyword>
<evidence type="ECO:0000313" key="6">
    <source>
        <dbReference type="EMBL" id="AZQ76262.1"/>
    </source>
</evidence>
<evidence type="ECO:0000259" key="4">
    <source>
        <dbReference type="PROSITE" id="PS50043"/>
    </source>
</evidence>
<accession>A0A3S9PVC4</accession>
<dbReference type="Proteomes" id="UP000280344">
    <property type="component" value="Chromosome"/>
</dbReference>
<feature type="domain" description="HTH luxR-type" evidence="4">
    <location>
        <begin position="134"/>
        <end position="199"/>
    </location>
</feature>
<dbReference type="CDD" id="cd17535">
    <property type="entry name" value="REC_NarL-like"/>
    <property type="match status" value="1"/>
</dbReference>
<dbReference type="Gene3D" id="1.10.10.10">
    <property type="entry name" value="Winged helix-like DNA-binding domain superfamily/Winged helix DNA-binding domain"/>
    <property type="match status" value="1"/>
</dbReference>
<dbReference type="Gene3D" id="3.40.50.2300">
    <property type="match status" value="1"/>
</dbReference>
<dbReference type="PANTHER" id="PTHR43214:SF42">
    <property type="entry name" value="TRANSCRIPTIONAL REGULATORY PROTEIN DESR"/>
    <property type="match status" value="1"/>
</dbReference>
<dbReference type="InterPro" id="IPR011006">
    <property type="entry name" value="CheY-like_superfamily"/>
</dbReference>
<name>A0A3S9PVC4_9ACTO</name>
<dbReference type="GO" id="GO:0006355">
    <property type="term" value="P:regulation of DNA-templated transcription"/>
    <property type="evidence" value="ECO:0007669"/>
    <property type="project" value="InterPro"/>
</dbReference>
<dbReference type="SUPFAM" id="SSF46894">
    <property type="entry name" value="C-terminal effector domain of the bipartite response regulators"/>
    <property type="match status" value="1"/>
</dbReference>
<dbReference type="EMBL" id="CP034593">
    <property type="protein sequence ID" value="AZQ76262.1"/>
    <property type="molecule type" value="Genomic_DNA"/>
</dbReference>
<dbReference type="OrthoDB" id="9808843at2"/>
<dbReference type="InterPro" id="IPR058245">
    <property type="entry name" value="NreC/VraR/RcsB-like_REC"/>
</dbReference>
<dbReference type="SMART" id="SM00448">
    <property type="entry name" value="REC"/>
    <property type="match status" value="1"/>
</dbReference>
<dbReference type="PROSITE" id="PS50043">
    <property type="entry name" value="HTH_LUXR_2"/>
    <property type="match status" value="1"/>
</dbReference>
<dbReference type="GO" id="GO:0003677">
    <property type="term" value="F:DNA binding"/>
    <property type="evidence" value="ECO:0007669"/>
    <property type="project" value="UniProtKB-KW"/>
</dbReference>
<dbReference type="PROSITE" id="PS50110">
    <property type="entry name" value="RESPONSE_REGULATORY"/>
    <property type="match status" value="1"/>
</dbReference>
<dbReference type="PANTHER" id="PTHR43214">
    <property type="entry name" value="TWO-COMPONENT RESPONSE REGULATOR"/>
    <property type="match status" value="1"/>
</dbReference>
<gene>
    <name evidence="6" type="ORF">EJ997_01825</name>
</gene>
<protein>
    <submittedName>
        <fullName evidence="6">Response regulator transcription factor</fullName>
    </submittedName>
</protein>
<dbReference type="AlphaFoldDB" id="A0A3S9PVC4"/>
<evidence type="ECO:0000256" key="3">
    <source>
        <dbReference type="PROSITE-ProRule" id="PRU00169"/>
    </source>
</evidence>